<proteinExistence type="predicted"/>
<evidence type="ECO:0000313" key="6">
    <source>
        <dbReference type="Proteomes" id="UP001303115"/>
    </source>
</evidence>
<evidence type="ECO:0000259" key="4">
    <source>
        <dbReference type="Pfam" id="PF06985"/>
    </source>
</evidence>
<evidence type="ECO:0000256" key="2">
    <source>
        <dbReference type="ARBA" id="ARBA00022771"/>
    </source>
</evidence>
<gene>
    <name evidence="5" type="ORF">C8A01DRAFT_38717</name>
</gene>
<accession>A0AAN6SPE3</accession>
<evidence type="ECO:0000256" key="3">
    <source>
        <dbReference type="ARBA" id="ARBA00022833"/>
    </source>
</evidence>
<dbReference type="PANTHER" id="PTHR33112">
    <property type="entry name" value="DOMAIN PROTEIN, PUTATIVE-RELATED"/>
    <property type="match status" value="1"/>
</dbReference>
<dbReference type="Proteomes" id="UP001303115">
    <property type="component" value="Unassembled WGS sequence"/>
</dbReference>
<reference evidence="6" key="1">
    <citation type="journal article" date="2023" name="Mol. Phylogenet. Evol.">
        <title>Genome-scale phylogeny and comparative genomics of the fungal order Sordariales.</title>
        <authorList>
            <person name="Hensen N."/>
            <person name="Bonometti L."/>
            <person name="Westerberg I."/>
            <person name="Brannstrom I.O."/>
            <person name="Guillou S."/>
            <person name="Cros-Aarteil S."/>
            <person name="Calhoun S."/>
            <person name="Haridas S."/>
            <person name="Kuo A."/>
            <person name="Mondo S."/>
            <person name="Pangilinan J."/>
            <person name="Riley R."/>
            <person name="LaButti K."/>
            <person name="Andreopoulos B."/>
            <person name="Lipzen A."/>
            <person name="Chen C."/>
            <person name="Yan M."/>
            <person name="Daum C."/>
            <person name="Ng V."/>
            <person name="Clum A."/>
            <person name="Steindorff A."/>
            <person name="Ohm R.A."/>
            <person name="Martin F."/>
            <person name="Silar P."/>
            <person name="Natvig D.O."/>
            <person name="Lalanne C."/>
            <person name="Gautier V."/>
            <person name="Ament-Velasquez S.L."/>
            <person name="Kruys A."/>
            <person name="Hutchinson M.I."/>
            <person name="Powell A.J."/>
            <person name="Barry K."/>
            <person name="Miller A.N."/>
            <person name="Grigoriev I.V."/>
            <person name="Debuchy R."/>
            <person name="Gladieux P."/>
            <person name="Hiltunen Thoren M."/>
            <person name="Johannesson H."/>
        </authorList>
    </citation>
    <scope>NUCLEOTIDE SEQUENCE [LARGE SCALE GENOMIC DNA]</scope>
    <source>
        <strain evidence="6">CBS 284.82</strain>
    </source>
</reference>
<dbReference type="SUPFAM" id="SSF57850">
    <property type="entry name" value="RING/U-box"/>
    <property type="match status" value="1"/>
</dbReference>
<dbReference type="EMBL" id="MU854464">
    <property type="protein sequence ID" value="KAK4034842.1"/>
    <property type="molecule type" value="Genomic_DNA"/>
</dbReference>
<dbReference type="GO" id="GO:0008270">
    <property type="term" value="F:zinc ion binding"/>
    <property type="evidence" value="ECO:0007669"/>
    <property type="project" value="UniProtKB-KW"/>
</dbReference>
<feature type="domain" description="Heterokaryon incompatibility" evidence="4">
    <location>
        <begin position="348"/>
        <end position="515"/>
    </location>
</feature>
<dbReference type="InterPro" id="IPR043145">
    <property type="entry name" value="Znf_ZZ_sf"/>
</dbReference>
<dbReference type="Gene3D" id="3.30.60.90">
    <property type="match status" value="1"/>
</dbReference>
<name>A0AAN6SPE3_9PEZI</name>
<keyword evidence="6" id="KW-1185">Reference proteome</keyword>
<dbReference type="AlphaFoldDB" id="A0AAN6SPE3"/>
<keyword evidence="2" id="KW-0863">Zinc-finger</keyword>
<keyword evidence="3" id="KW-0862">Zinc</keyword>
<protein>
    <submittedName>
        <fullName evidence="5">Heterokaryon incompatibility protein 6</fullName>
    </submittedName>
</protein>
<dbReference type="InterPro" id="IPR010730">
    <property type="entry name" value="HET"/>
</dbReference>
<keyword evidence="1" id="KW-0479">Metal-binding</keyword>
<dbReference type="Pfam" id="PF06985">
    <property type="entry name" value="HET"/>
    <property type="match status" value="1"/>
</dbReference>
<evidence type="ECO:0000313" key="5">
    <source>
        <dbReference type="EMBL" id="KAK4034842.1"/>
    </source>
</evidence>
<comment type="caution">
    <text evidence="5">The sequence shown here is derived from an EMBL/GenBank/DDBJ whole genome shotgun (WGS) entry which is preliminary data.</text>
</comment>
<organism evidence="5 6">
    <name type="scientific">Parachaetomium inaequale</name>
    <dbReference type="NCBI Taxonomy" id="2588326"/>
    <lineage>
        <taxon>Eukaryota</taxon>
        <taxon>Fungi</taxon>
        <taxon>Dikarya</taxon>
        <taxon>Ascomycota</taxon>
        <taxon>Pezizomycotina</taxon>
        <taxon>Sordariomycetes</taxon>
        <taxon>Sordariomycetidae</taxon>
        <taxon>Sordariales</taxon>
        <taxon>Chaetomiaceae</taxon>
        <taxon>Parachaetomium</taxon>
    </lineage>
</organism>
<evidence type="ECO:0000256" key="1">
    <source>
        <dbReference type="ARBA" id="ARBA00022723"/>
    </source>
</evidence>
<dbReference type="PANTHER" id="PTHR33112:SF16">
    <property type="entry name" value="HETEROKARYON INCOMPATIBILITY DOMAIN-CONTAINING PROTEIN"/>
    <property type="match status" value="1"/>
</dbReference>
<sequence length="841" mass="94651">MDSPSKSQHDGGIDTIDAANAPRPDNWWFSCDCCERLVPRHEARHNCQECHDFDYCEKCVQDAALIHPGHSFTRVDAPEPVPETEGDIVAIPEVAEAPREPECESCIPITRVLSTLRFVLDPELNPEAAASPGKEVVIEWSLRLSRLVEATQRDCPFCCFFLHTFFRQSNFESYRYTEESPWYARPSEHDKERMDLVAHCMGTLTRLKTDHFDFDVYPICSRRGVKPWDFDKLRFKLSTKHHSREELKEARVFHSAGVISAERYVYAVKGDPASHHITSRPPNPSPGSPQGIEQIKTWMHDCEQNHGTTCRPSPTPDALPSRVIDVSNPSTLHLHQTTPSQETPTLRYAALSYCWGGPQPFQTTTATLAALENDGFPLTALPQTLRDAVHMTQQLGLRYLWIDALCIVQDSPADKFRELARMSSIYKHAFVTLVAARADSAGAGFLQDRADPGTGLWRALVPMAYPLPSDETRALWGVGGREKPERGMLYLLEESESMGFGVKDPIAERAWCLQERVLSPRVVGFGRWTTWRCNRVGASDGGFYSEDGGDRAVRRLTRGLVADMDGDGGQGKGLDHFRTAQLLDTWRGIVQDYTRRKLAFSTDKLPAIAGIAREMGRLTGMEYLAGLWKENMLHDLMWFARTHEWRMRPTYTGEYPQAPTWSWASVEAPILCDAVTGDATPLSRVLSCGVQDVDGKSTYDIVAGGTVEIQGPLAELQRADVMALLKNQSYSPAPPISNDVQEWYKQLLESVGTRPKKEASMDDVEAALPEKVFGLMLFERDWTNDRWDEGKPKVMETCYFGLLLQEVGMGRYERIGAFWNDTFDFLDQTVSPWTEGTVVLV</sequence>